<dbReference type="PANTHER" id="PTHR18884">
    <property type="entry name" value="SEPTIN"/>
    <property type="match status" value="1"/>
</dbReference>
<evidence type="ECO:0000256" key="5">
    <source>
        <dbReference type="ARBA" id="ARBA00041105"/>
    </source>
</evidence>
<dbReference type="FunFam" id="3.40.50.300:FF:000387">
    <property type="entry name" value="neuronal-specific septin-3 isoform X1"/>
    <property type="match status" value="1"/>
</dbReference>
<dbReference type="GO" id="GO:0005525">
    <property type="term" value="F:GTP binding"/>
    <property type="evidence" value="ECO:0007669"/>
    <property type="project" value="UniProtKB-KW"/>
</dbReference>
<feature type="region of interest" description="Disordered" evidence="7">
    <location>
        <begin position="363"/>
        <end position="382"/>
    </location>
</feature>
<organism evidence="9">
    <name type="scientific">Tetraodon nigroviridis</name>
    <name type="common">Spotted green pufferfish</name>
    <name type="synonym">Chelonodon nigroviridis</name>
    <dbReference type="NCBI Taxonomy" id="99883"/>
    <lineage>
        <taxon>Eukaryota</taxon>
        <taxon>Metazoa</taxon>
        <taxon>Chordata</taxon>
        <taxon>Craniata</taxon>
        <taxon>Vertebrata</taxon>
        <taxon>Euteleostomi</taxon>
        <taxon>Actinopterygii</taxon>
        <taxon>Neopterygii</taxon>
        <taxon>Teleostei</taxon>
        <taxon>Neoteleostei</taxon>
        <taxon>Acanthomorphata</taxon>
        <taxon>Eupercaria</taxon>
        <taxon>Tetraodontiformes</taxon>
        <taxon>Tetradontoidea</taxon>
        <taxon>Tetraodontidae</taxon>
        <taxon>Tetraodon</taxon>
    </lineage>
</organism>
<comment type="subcellular location">
    <subcellularLocation>
        <location evidence="1">Cytoplasm</location>
    </subcellularLocation>
</comment>
<feature type="region of interest" description="Disordered" evidence="7">
    <location>
        <begin position="1"/>
        <end position="125"/>
    </location>
</feature>
<dbReference type="KEGG" id="tng:GSTEN00007068G001"/>
<keyword evidence="3 6" id="KW-0547">Nucleotide-binding</keyword>
<feature type="compositionally biased region" description="Polar residues" evidence="7">
    <location>
        <begin position="80"/>
        <end position="106"/>
    </location>
</feature>
<reference evidence="9" key="2">
    <citation type="submission" date="2004-02" db="EMBL/GenBank/DDBJ databases">
        <authorList>
            <consortium name="Genoscope"/>
            <consortium name="Whitehead Institute Centre for Genome Research"/>
        </authorList>
    </citation>
    <scope>NUCLEOTIDE SEQUENCE</scope>
</reference>
<dbReference type="InterPro" id="IPR016491">
    <property type="entry name" value="Septin"/>
</dbReference>
<dbReference type="Gene3D" id="3.40.50.300">
    <property type="entry name" value="P-loop containing nucleotide triphosphate hydrolases"/>
    <property type="match status" value="1"/>
</dbReference>
<feature type="compositionally biased region" description="Basic and acidic residues" evidence="7">
    <location>
        <begin position="1"/>
        <end position="12"/>
    </location>
</feature>
<feature type="non-terminal residue" evidence="9">
    <location>
        <position position="1"/>
    </location>
</feature>
<sequence length="980" mass="107954">SSTSRQTKERLPTRLPSPPSRSSPVIRKEPIQFTEKGLAHDKLDTQQLNNGRLKLSDSLHLPASEPTDPRPSLDPPPPRVSSTLPVPTIRLSPSPTSLCQGTNQDGSEPRQPSPVARERRARSISILTTNIQPKEKSVNKEKCDVLESERDATSSALKGNSSVTFTESHRQAAETQNSFVLSEKVELKKNERSNVDESKTPSRKIGIPAIRPLNLNSKKQLEFLSNAVTSTQNLEPKGITLTNVQRKSRLAFEAQPNNLGETLHRKHTTAHTSGVGSKEPLREHLATWRNEELPAARGVSDSIEVFWRQSTVVPKLRQFNFNTVGNTDAALPSGSNLSRDENVKAITTELPSGPYQLPSAAQYKTSPQEHRLKGNTNTQRNTLTQSSNAIKDCCFRSRSEACQESYLNQSKLYLQCPDQQQIVFPAKCSASQTKCSKSSITTCNHPGQNKSHATEKLGDTGLNQTAEGPAKLPECSAQSCVENWPLSAEQRSRNPNGLGNKTNGVFDFLVQPQRRVYQRAANTTPMASALLDQPNYAFPDRAIFLEEDPYYVTMYRPGSVYVDMSDIVPPEVRPKPAVPAKPPNVGAPSPSSPFPTQGPGVGAGSGASPLPPSAIPVPIGSHGPAHISGHSTGHGVGHAGGHSGGHSAGHAVAHNGGQGHGGSHSSGIGSTLLGYIGIDTIIEQMKKKTMKTGFDFNIMVVGNSGLGKSTLVNTLFKSQVSRRSAGWTRDEKIPKTVEVKAVSHVLEEGGVKMKLTVIDTPGFGDQINNENCWEPISKYINEQYEKFLKEEVNITRKKRIPDTRVHCCLYFISPTGHSLRQIDVEFMKRLSHSVNIVPVIAKADTMTIEERQEFKQRVRKELEMGGIEFYPQKEFDEDMEDKSDNDKIREAMPFAVVGSDKEYQVNGKRVLGRKTPWGIVEVENPNHCEFSQIRDFLIRSHLQDLKEVTHNIHYETYRAKRLNENGGLHPISCNETQESN</sequence>
<keyword evidence="4 6" id="KW-0342">GTP-binding</keyword>
<reference evidence="9" key="1">
    <citation type="journal article" date="2004" name="Nature">
        <title>Genome duplication in the teleost fish Tetraodon nigroviridis reveals the early vertebrate proto-karyotype.</title>
        <authorList>
            <person name="Jaillon O."/>
            <person name="Aury J.-M."/>
            <person name="Brunet F."/>
            <person name="Petit J.-L."/>
            <person name="Stange-Thomann N."/>
            <person name="Mauceli E."/>
            <person name="Bouneau L."/>
            <person name="Fischer C."/>
            <person name="Ozouf-Costaz C."/>
            <person name="Bernot A."/>
            <person name="Nicaud S."/>
            <person name="Jaffe D."/>
            <person name="Fisher S."/>
            <person name="Lutfalla G."/>
            <person name="Dossat C."/>
            <person name="Segurens B."/>
            <person name="Dasilva C."/>
            <person name="Salanoubat M."/>
            <person name="Levy M."/>
            <person name="Boudet N."/>
            <person name="Castellano S."/>
            <person name="Anthouard V."/>
            <person name="Jubin C."/>
            <person name="Castelli V."/>
            <person name="Katinka M."/>
            <person name="Vacherie B."/>
            <person name="Biemont C."/>
            <person name="Skalli Z."/>
            <person name="Cattolico L."/>
            <person name="Poulain J."/>
            <person name="De Berardinis V."/>
            <person name="Cruaud C."/>
            <person name="Duprat S."/>
            <person name="Brottier P."/>
            <person name="Coutanceau J.-P."/>
            <person name="Gouzy J."/>
            <person name="Parra G."/>
            <person name="Lardier G."/>
            <person name="Chapple C."/>
            <person name="McKernan K.J."/>
            <person name="McEwan P."/>
            <person name="Bosak S."/>
            <person name="Kellis M."/>
            <person name="Volff J.-N."/>
            <person name="Guigo R."/>
            <person name="Zody M.C."/>
            <person name="Mesirov J."/>
            <person name="Lindblad-Toh K."/>
            <person name="Birren B."/>
            <person name="Nusbaum C."/>
            <person name="Kahn D."/>
            <person name="Robinson-Rechavi M."/>
            <person name="Laudet V."/>
            <person name="Schachter V."/>
            <person name="Quetier F."/>
            <person name="Saurin W."/>
            <person name="Scarpelli C."/>
            <person name="Wincker P."/>
            <person name="Lander E.S."/>
            <person name="Weissenbach J."/>
            <person name="Roest Crollius H."/>
        </authorList>
    </citation>
    <scope>NUCLEOTIDE SEQUENCE [LARGE SCALE GENOMIC DNA]</scope>
</reference>
<feature type="region of interest" description="Disordered" evidence="7">
    <location>
        <begin position="573"/>
        <end position="615"/>
    </location>
</feature>
<dbReference type="Pfam" id="PF00735">
    <property type="entry name" value="Septin"/>
    <property type="match status" value="1"/>
</dbReference>
<dbReference type="OrthoDB" id="416553at2759"/>
<evidence type="ECO:0000256" key="3">
    <source>
        <dbReference type="ARBA" id="ARBA00022741"/>
    </source>
</evidence>
<dbReference type="PROSITE" id="PS51719">
    <property type="entry name" value="G_SEPTIN"/>
    <property type="match status" value="1"/>
</dbReference>
<name>Q4T4Z7_TETNG</name>
<keyword evidence="2" id="KW-0963">Cytoplasm</keyword>
<dbReference type="InterPro" id="IPR030379">
    <property type="entry name" value="G_SEPTIN_dom"/>
</dbReference>
<dbReference type="SUPFAM" id="SSF52540">
    <property type="entry name" value="P-loop containing nucleoside triphosphate hydrolases"/>
    <property type="match status" value="1"/>
</dbReference>
<evidence type="ECO:0000256" key="2">
    <source>
        <dbReference type="ARBA" id="ARBA00022490"/>
    </source>
</evidence>
<dbReference type="GO" id="GO:0005737">
    <property type="term" value="C:cytoplasm"/>
    <property type="evidence" value="ECO:0007669"/>
    <property type="project" value="UniProtKB-SubCell"/>
</dbReference>
<evidence type="ECO:0000256" key="1">
    <source>
        <dbReference type="ARBA" id="ARBA00004496"/>
    </source>
</evidence>
<dbReference type="EMBL" id="CAAE01009480">
    <property type="protein sequence ID" value="CAF92035.1"/>
    <property type="molecule type" value="Genomic_DNA"/>
</dbReference>
<evidence type="ECO:0000256" key="6">
    <source>
        <dbReference type="RuleBase" id="RU004560"/>
    </source>
</evidence>
<protein>
    <recommendedName>
        <fullName evidence="5">Neuronal-specific septin-3</fullName>
    </recommendedName>
</protein>
<proteinExistence type="inferred from homology"/>
<dbReference type="InterPro" id="IPR027417">
    <property type="entry name" value="P-loop_NTPase"/>
</dbReference>
<gene>
    <name evidence="9" type="ORF">GSTENG00007068001</name>
</gene>
<evidence type="ECO:0000313" key="9">
    <source>
        <dbReference type="EMBL" id="CAF92035.1"/>
    </source>
</evidence>
<comment type="caution">
    <text evidence="9">The sequence shown here is derived from an EMBL/GenBank/DDBJ whole genome shotgun (WGS) entry which is preliminary data.</text>
</comment>
<dbReference type="CDD" id="cd01850">
    <property type="entry name" value="CDC_Septin"/>
    <property type="match status" value="1"/>
</dbReference>
<comment type="similarity">
    <text evidence="6">Belongs to the TRAFAC class TrmE-Era-EngA-EngB-Septin-like GTPase superfamily. Septin GTPase family.</text>
</comment>
<feature type="non-terminal residue" evidence="9">
    <location>
        <position position="980"/>
    </location>
</feature>
<accession>Q4T4Z7</accession>
<evidence type="ECO:0000256" key="4">
    <source>
        <dbReference type="ARBA" id="ARBA00023134"/>
    </source>
</evidence>
<feature type="domain" description="Septin-type G" evidence="8">
    <location>
        <begin position="692"/>
        <end position="964"/>
    </location>
</feature>
<evidence type="ECO:0000259" key="8">
    <source>
        <dbReference type="PROSITE" id="PS51719"/>
    </source>
</evidence>
<dbReference type="AlphaFoldDB" id="Q4T4Z7"/>
<evidence type="ECO:0000256" key="7">
    <source>
        <dbReference type="SAM" id="MobiDB-lite"/>
    </source>
</evidence>